<feature type="transmembrane region" description="Helical" evidence="1">
    <location>
        <begin position="268"/>
        <end position="290"/>
    </location>
</feature>
<feature type="transmembrane region" description="Helical" evidence="1">
    <location>
        <begin position="184"/>
        <end position="206"/>
    </location>
</feature>
<dbReference type="RefSeq" id="XP_043006950.1">
    <property type="nucleotide sequence ID" value="XM_043154495.1"/>
</dbReference>
<name>A0A9P7RVL9_9AGAR</name>
<reference evidence="2" key="1">
    <citation type="journal article" date="2021" name="Genome Biol. Evol.">
        <title>The assembled and annotated genome of the fairy-ring fungus Marasmius oreades.</title>
        <authorList>
            <person name="Hiltunen M."/>
            <person name="Ament-Velasquez S.L."/>
            <person name="Johannesson H."/>
        </authorList>
    </citation>
    <scope>NUCLEOTIDE SEQUENCE</scope>
    <source>
        <strain evidence="2">03SP1</strain>
    </source>
</reference>
<dbReference type="EMBL" id="CM032186">
    <property type="protein sequence ID" value="KAG7090480.1"/>
    <property type="molecule type" value="Genomic_DNA"/>
</dbReference>
<organism evidence="2 3">
    <name type="scientific">Marasmius oreades</name>
    <name type="common">fairy-ring Marasmius</name>
    <dbReference type="NCBI Taxonomy" id="181124"/>
    <lineage>
        <taxon>Eukaryota</taxon>
        <taxon>Fungi</taxon>
        <taxon>Dikarya</taxon>
        <taxon>Basidiomycota</taxon>
        <taxon>Agaricomycotina</taxon>
        <taxon>Agaricomycetes</taxon>
        <taxon>Agaricomycetidae</taxon>
        <taxon>Agaricales</taxon>
        <taxon>Marasmiineae</taxon>
        <taxon>Marasmiaceae</taxon>
        <taxon>Marasmius</taxon>
    </lineage>
</organism>
<feature type="transmembrane region" description="Helical" evidence="1">
    <location>
        <begin position="29"/>
        <end position="47"/>
    </location>
</feature>
<keyword evidence="1" id="KW-1133">Transmembrane helix</keyword>
<evidence type="ECO:0000313" key="3">
    <source>
        <dbReference type="Proteomes" id="UP001049176"/>
    </source>
</evidence>
<keyword evidence="1" id="KW-0472">Membrane</keyword>
<gene>
    <name evidence="2" type="ORF">E1B28_009594</name>
</gene>
<feature type="transmembrane region" description="Helical" evidence="1">
    <location>
        <begin position="144"/>
        <end position="164"/>
    </location>
</feature>
<accession>A0A9P7RVL9</accession>
<dbReference type="OrthoDB" id="2744793at2759"/>
<keyword evidence="3" id="KW-1185">Reference proteome</keyword>
<feature type="transmembrane region" description="Helical" evidence="1">
    <location>
        <begin position="230"/>
        <end position="248"/>
    </location>
</feature>
<dbReference type="KEGG" id="more:E1B28_009594"/>
<feature type="transmembrane region" description="Helical" evidence="1">
    <location>
        <begin position="117"/>
        <end position="137"/>
    </location>
</feature>
<sequence>MAAVSADILFVSDFGTSIILNAVNLLTGGILYGIYIILFCAAATVLCRREGNVKARAMLLVAIVTMFIMSSFGFWTDITIFFAGVQDILVGNVGQPFGYKQGVFTEQFKNLDSVKQVMLPFEIVVGDSIVIWRAWALSAGNRKMVVIPLLFLIGSAACSFAFLGCFSQHDWPIVNPDTCNSIEISAFSLSIVTNILATIIIGHKFWRYRQIVGRFLSTCYAKQQARTEKILILLLESGIIYSVLWIVQLVEILLPFPPTFAAQVVQQIFIAASVQLMGIYPALLIVLVYLQRSMWDSYGASTLESDSDSNSGSDVSRSILVIEKAV</sequence>
<keyword evidence="1" id="KW-0812">Transmembrane</keyword>
<dbReference type="GeneID" id="66078670"/>
<dbReference type="AlphaFoldDB" id="A0A9P7RVL9"/>
<proteinExistence type="predicted"/>
<dbReference type="Proteomes" id="UP001049176">
    <property type="component" value="Chromosome 6"/>
</dbReference>
<comment type="caution">
    <text evidence="2">The sequence shown here is derived from an EMBL/GenBank/DDBJ whole genome shotgun (WGS) entry which is preliminary data.</text>
</comment>
<protein>
    <submittedName>
        <fullName evidence="2">Uncharacterized protein</fullName>
    </submittedName>
</protein>
<feature type="transmembrane region" description="Helical" evidence="1">
    <location>
        <begin position="59"/>
        <end position="83"/>
    </location>
</feature>
<evidence type="ECO:0000313" key="2">
    <source>
        <dbReference type="EMBL" id="KAG7090480.1"/>
    </source>
</evidence>
<evidence type="ECO:0000256" key="1">
    <source>
        <dbReference type="SAM" id="Phobius"/>
    </source>
</evidence>